<dbReference type="PROSITE" id="PS50262">
    <property type="entry name" value="G_PROTEIN_RECEP_F1_2"/>
    <property type="match status" value="1"/>
</dbReference>
<organism evidence="14 15">
    <name type="scientific">Blomia tropicalis</name>
    <name type="common">Mite</name>
    <dbReference type="NCBI Taxonomy" id="40697"/>
    <lineage>
        <taxon>Eukaryota</taxon>
        <taxon>Metazoa</taxon>
        <taxon>Ecdysozoa</taxon>
        <taxon>Arthropoda</taxon>
        <taxon>Chelicerata</taxon>
        <taxon>Arachnida</taxon>
        <taxon>Acari</taxon>
        <taxon>Acariformes</taxon>
        <taxon>Sarcoptiformes</taxon>
        <taxon>Astigmata</taxon>
        <taxon>Glycyphagoidea</taxon>
        <taxon>Echimyopodidae</taxon>
        <taxon>Blomia</taxon>
    </lineage>
</organism>
<evidence type="ECO:0000313" key="14">
    <source>
        <dbReference type="EMBL" id="KAJ6224475.1"/>
    </source>
</evidence>
<sequence length="466" mass="52316">MRRVCTSIGIVWILSAIISIPPLIGWNDWPEEFNDETPCKLSEEKSYLIYSSSGSFYIPLLIMTVVYFKIFKATRRRLKDRAKASAMANLKHSTTTTVSTSVIHHVNHIAKSSSNEDSSSSGSPKAPRTFSHIKSRCIRCCGVNRSHMHDRVDHTERSNGKNKNRYHKKCIKAMAKETRIEIESASDEIDHSRNDISSSDMCGMTTTGQIVSAETNDCGQQAQMMIMESNNNGTATISNVPDNGEHKNNSNIECSQFACIVDSQSLNEPIIRIDRQDGNHHTKTTTRVDIDLNGTSGQNEISSEQNTTILSESSNLMAKMDCHFHDDQMSSHANNDSVSLSKGVVTPELGALVNQTNSSKSVSISAPNQVSVKKFWEEKQKISLSRERRATRILGIVMGVFVACWLPFFLMYVIMPFCDSCYLSNEMQNFITWLGYINSALNPLIYCGFNRDFRRAFQRILSCKKV</sequence>
<dbReference type="GO" id="GO:0005886">
    <property type="term" value="C:plasma membrane"/>
    <property type="evidence" value="ECO:0007669"/>
    <property type="project" value="UniProtKB-SubCell"/>
</dbReference>
<keyword evidence="6" id="KW-0297">G-protein coupled receptor</keyword>
<evidence type="ECO:0000256" key="7">
    <source>
        <dbReference type="ARBA" id="ARBA00023136"/>
    </source>
</evidence>
<dbReference type="InterPro" id="IPR000276">
    <property type="entry name" value="GPCR_Rhodpsn"/>
</dbReference>
<dbReference type="AlphaFoldDB" id="A0A9Q0MEM9"/>
<evidence type="ECO:0000256" key="9">
    <source>
        <dbReference type="ARBA" id="ARBA00023180"/>
    </source>
</evidence>
<dbReference type="InterPro" id="IPR017452">
    <property type="entry name" value="GPCR_Rhodpsn_7TM"/>
</dbReference>
<evidence type="ECO:0000256" key="3">
    <source>
        <dbReference type="ARBA" id="ARBA00022475"/>
    </source>
</evidence>
<keyword evidence="15" id="KW-1185">Reference proteome</keyword>
<evidence type="ECO:0000259" key="13">
    <source>
        <dbReference type="PROSITE" id="PS50262"/>
    </source>
</evidence>
<dbReference type="OMA" id="PAIHENS"/>
<dbReference type="PANTHER" id="PTHR24248:SF174">
    <property type="entry name" value="TYRAMINE_OCTOPAMINE RECEPTOR"/>
    <property type="match status" value="1"/>
</dbReference>
<feature type="transmembrane region" description="Helical" evidence="12">
    <location>
        <begin position="7"/>
        <end position="27"/>
    </location>
</feature>
<keyword evidence="7 12" id="KW-0472">Membrane</keyword>
<evidence type="ECO:0000256" key="11">
    <source>
        <dbReference type="SAM" id="MobiDB-lite"/>
    </source>
</evidence>
<dbReference type="PANTHER" id="PTHR24248">
    <property type="entry name" value="ADRENERGIC RECEPTOR-RELATED G-PROTEIN COUPLED RECEPTOR"/>
    <property type="match status" value="1"/>
</dbReference>
<feature type="domain" description="G-protein coupled receptors family 1 profile" evidence="13">
    <location>
        <begin position="1"/>
        <end position="446"/>
    </location>
</feature>
<dbReference type="Gene3D" id="1.20.1070.10">
    <property type="entry name" value="Rhodopsin 7-helix transmembrane proteins"/>
    <property type="match status" value="2"/>
</dbReference>
<keyword evidence="10" id="KW-0807">Transducer</keyword>
<evidence type="ECO:0000256" key="1">
    <source>
        <dbReference type="ARBA" id="ARBA00004651"/>
    </source>
</evidence>
<evidence type="ECO:0000256" key="4">
    <source>
        <dbReference type="ARBA" id="ARBA00022692"/>
    </source>
</evidence>
<keyword evidence="4 12" id="KW-0812">Transmembrane</keyword>
<dbReference type="Pfam" id="PF00001">
    <property type="entry name" value="7tm_1"/>
    <property type="match status" value="2"/>
</dbReference>
<name>A0A9Q0MEM9_BLOTA</name>
<feature type="compositionally biased region" description="Low complexity" evidence="11">
    <location>
        <begin position="112"/>
        <end position="123"/>
    </location>
</feature>
<evidence type="ECO:0000256" key="10">
    <source>
        <dbReference type="ARBA" id="ARBA00023224"/>
    </source>
</evidence>
<evidence type="ECO:0000256" key="8">
    <source>
        <dbReference type="ARBA" id="ARBA00023170"/>
    </source>
</evidence>
<comment type="subcellular location">
    <subcellularLocation>
        <location evidence="1">Cell membrane</location>
        <topology evidence="1">Multi-pass membrane protein</topology>
    </subcellularLocation>
</comment>
<feature type="region of interest" description="Disordered" evidence="11">
    <location>
        <begin position="110"/>
        <end position="129"/>
    </location>
</feature>
<comment type="similarity">
    <text evidence="2">Belongs to the G-protein coupled receptor 1 family.</text>
</comment>
<reference evidence="14" key="1">
    <citation type="submission" date="2022-12" db="EMBL/GenBank/DDBJ databases">
        <title>Genome assemblies of Blomia tropicalis.</title>
        <authorList>
            <person name="Cui Y."/>
        </authorList>
    </citation>
    <scope>NUCLEOTIDE SEQUENCE</scope>
    <source>
        <tissue evidence="14">Adult mites</tissue>
    </source>
</reference>
<feature type="transmembrane region" description="Helical" evidence="12">
    <location>
        <begin position="47"/>
        <end position="71"/>
    </location>
</feature>
<keyword evidence="8" id="KW-0675">Receptor</keyword>
<comment type="caution">
    <text evidence="14">The sequence shown here is derived from an EMBL/GenBank/DDBJ whole genome shotgun (WGS) entry which is preliminary data.</text>
</comment>
<feature type="transmembrane region" description="Helical" evidence="12">
    <location>
        <begin position="393"/>
        <end position="415"/>
    </location>
</feature>
<accession>A0A9Q0MEM9</accession>
<dbReference type="PRINTS" id="PR00237">
    <property type="entry name" value="GPCRRHODOPSN"/>
</dbReference>
<gene>
    <name evidence="14" type="ORF">RDWZM_003020</name>
</gene>
<keyword evidence="9" id="KW-0325">Glycoprotein</keyword>
<evidence type="ECO:0000256" key="5">
    <source>
        <dbReference type="ARBA" id="ARBA00022989"/>
    </source>
</evidence>
<keyword evidence="3" id="KW-1003">Cell membrane</keyword>
<evidence type="ECO:0000256" key="2">
    <source>
        <dbReference type="ARBA" id="ARBA00010663"/>
    </source>
</evidence>
<dbReference type="GO" id="GO:0004930">
    <property type="term" value="F:G protein-coupled receptor activity"/>
    <property type="evidence" value="ECO:0007669"/>
    <property type="project" value="UniProtKB-KW"/>
</dbReference>
<feature type="transmembrane region" description="Helical" evidence="12">
    <location>
        <begin position="430"/>
        <end position="449"/>
    </location>
</feature>
<evidence type="ECO:0000313" key="15">
    <source>
        <dbReference type="Proteomes" id="UP001142055"/>
    </source>
</evidence>
<dbReference type="SUPFAM" id="SSF81321">
    <property type="entry name" value="Family A G protein-coupled receptor-like"/>
    <property type="match status" value="1"/>
</dbReference>
<evidence type="ECO:0000256" key="6">
    <source>
        <dbReference type="ARBA" id="ARBA00023040"/>
    </source>
</evidence>
<evidence type="ECO:0000256" key="12">
    <source>
        <dbReference type="SAM" id="Phobius"/>
    </source>
</evidence>
<proteinExistence type="inferred from homology"/>
<dbReference type="Proteomes" id="UP001142055">
    <property type="component" value="Chromosome 1"/>
</dbReference>
<protein>
    <recommendedName>
        <fullName evidence="13">G-protein coupled receptors family 1 profile domain-containing protein</fullName>
    </recommendedName>
</protein>
<dbReference type="FunFam" id="1.20.1070.10:FF:000248">
    <property type="entry name" value="5-hydroxytryptamine receptor 1A-beta"/>
    <property type="match status" value="1"/>
</dbReference>
<keyword evidence="5 12" id="KW-1133">Transmembrane helix</keyword>
<dbReference type="EMBL" id="JAPWDV010000001">
    <property type="protein sequence ID" value="KAJ6224475.1"/>
    <property type="molecule type" value="Genomic_DNA"/>
</dbReference>